<dbReference type="SUPFAM" id="SSF53756">
    <property type="entry name" value="UDP-Glycosyltransferase/glycogen phosphorylase"/>
    <property type="match status" value="1"/>
</dbReference>
<organism evidence="3 4">
    <name type="scientific">Herpetosiphon geysericola</name>
    <dbReference type="NCBI Taxonomy" id="70996"/>
    <lineage>
        <taxon>Bacteria</taxon>
        <taxon>Bacillati</taxon>
        <taxon>Chloroflexota</taxon>
        <taxon>Chloroflexia</taxon>
        <taxon>Herpetosiphonales</taxon>
        <taxon>Herpetosiphonaceae</taxon>
        <taxon>Herpetosiphon</taxon>
    </lineage>
</organism>
<dbReference type="Pfam" id="PF13439">
    <property type="entry name" value="Glyco_transf_4"/>
    <property type="match status" value="1"/>
</dbReference>
<dbReference type="Proteomes" id="UP000050277">
    <property type="component" value="Unassembled WGS sequence"/>
</dbReference>
<dbReference type="STRING" id="70996.SE18_25985"/>
<dbReference type="Gene3D" id="3.40.50.2000">
    <property type="entry name" value="Glycogen Phosphorylase B"/>
    <property type="match status" value="2"/>
</dbReference>
<evidence type="ECO:0000313" key="3">
    <source>
        <dbReference type="EMBL" id="KPL79811.1"/>
    </source>
</evidence>
<gene>
    <name evidence="3" type="ORF">SE18_25985</name>
</gene>
<dbReference type="RefSeq" id="WP_054537382.1">
    <property type="nucleotide sequence ID" value="NZ_LGKP01000043.1"/>
</dbReference>
<dbReference type="AlphaFoldDB" id="A0A0P6YCR6"/>
<evidence type="ECO:0000259" key="1">
    <source>
        <dbReference type="Pfam" id="PF00534"/>
    </source>
</evidence>
<name>A0A0P6YCR6_9CHLR</name>
<accession>A0A0P6YCR6</accession>
<proteinExistence type="predicted"/>
<dbReference type="PANTHER" id="PTHR45947:SF3">
    <property type="entry name" value="SULFOQUINOVOSYL TRANSFERASE SQD2"/>
    <property type="match status" value="1"/>
</dbReference>
<dbReference type="InterPro" id="IPR028098">
    <property type="entry name" value="Glyco_trans_4-like_N"/>
</dbReference>
<reference evidence="3 4" key="1">
    <citation type="submission" date="2015-07" db="EMBL/GenBank/DDBJ databases">
        <title>Whole genome sequence of Herpetosiphon geysericola DSM 7119.</title>
        <authorList>
            <person name="Hemp J."/>
            <person name="Ward L.M."/>
            <person name="Pace L.A."/>
            <person name="Fischer W.W."/>
        </authorList>
    </citation>
    <scope>NUCLEOTIDE SEQUENCE [LARGE SCALE GENOMIC DNA]</scope>
    <source>
        <strain evidence="3 4">DSM 7119</strain>
    </source>
</reference>
<dbReference type="GO" id="GO:0016758">
    <property type="term" value="F:hexosyltransferase activity"/>
    <property type="evidence" value="ECO:0007669"/>
    <property type="project" value="TreeGrafter"/>
</dbReference>
<dbReference type="Pfam" id="PF00534">
    <property type="entry name" value="Glycos_transf_1"/>
    <property type="match status" value="1"/>
</dbReference>
<keyword evidence="4" id="KW-1185">Reference proteome</keyword>
<dbReference type="InterPro" id="IPR050194">
    <property type="entry name" value="Glycosyltransferase_grp1"/>
</dbReference>
<protein>
    <recommendedName>
        <fullName evidence="5">Glycosyl transferase family 1</fullName>
    </recommendedName>
</protein>
<evidence type="ECO:0000259" key="2">
    <source>
        <dbReference type="Pfam" id="PF13439"/>
    </source>
</evidence>
<dbReference type="CDD" id="cd03801">
    <property type="entry name" value="GT4_PimA-like"/>
    <property type="match status" value="1"/>
</dbReference>
<sequence>MRIALVLSTPLPACEGIGFYVWNLGLFLTQQGHEVHMITRRESMKPSYEQVERIHIWRPTFWRVYPLHVDFHGYFVEQTLDTIAKTYGLDLIHVHTPLVKIPNSPYPVVVTVHTPMKTDTASIPLRSMLGMLIRLQTPFSIRLEKRLLRQATQITTVATSVAQELSTYGVLPHEIAILGNGVDTTTFYPAPDPRMRFQQRYFLTVGRLAPRKGLEDLIVSAAALIKQYPAYRFLIVGQGPLAATLQKQITHYQLDDHVQLLGHIDDRIALANLYRGAWAYIHPAHYEGLPTALLEAMACGCPVVATAVSGALDVITPTNGILVQPHAPTHLTAAIQALIDQPDMADALGQQAGRTIKQHYSWSRIGQRYLAAYQQASQGVAA</sequence>
<comment type="caution">
    <text evidence="3">The sequence shown here is derived from an EMBL/GenBank/DDBJ whole genome shotgun (WGS) entry which is preliminary data.</text>
</comment>
<dbReference type="PANTHER" id="PTHR45947">
    <property type="entry name" value="SULFOQUINOVOSYL TRANSFERASE SQD2"/>
    <property type="match status" value="1"/>
</dbReference>
<dbReference type="EMBL" id="LGKP01000043">
    <property type="protein sequence ID" value="KPL79811.1"/>
    <property type="molecule type" value="Genomic_DNA"/>
</dbReference>
<feature type="domain" description="Glycosyltransferase subfamily 4-like N-terminal" evidence="2">
    <location>
        <begin position="16"/>
        <end position="185"/>
    </location>
</feature>
<dbReference type="InterPro" id="IPR001296">
    <property type="entry name" value="Glyco_trans_1"/>
</dbReference>
<dbReference type="OrthoDB" id="9772485at2"/>
<evidence type="ECO:0008006" key="5">
    <source>
        <dbReference type="Google" id="ProtNLM"/>
    </source>
</evidence>
<evidence type="ECO:0000313" key="4">
    <source>
        <dbReference type="Proteomes" id="UP000050277"/>
    </source>
</evidence>
<feature type="domain" description="Glycosyl transferase family 1" evidence="1">
    <location>
        <begin position="199"/>
        <end position="352"/>
    </location>
</feature>